<evidence type="ECO:0000256" key="1">
    <source>
        <dbReference type="ARBA" id="ARBA00006739"/>
    </source>
</evidence>
<keyword evidence="7" id="KW-1185">Reference proteome</keyword>
<organism evidence="6 7">
    <name type="scientific">Peptacetobacter hominis</name>
    <dbReference type="NCBI Taxonomy" id="2743610"/>
    <lineage>
        <taxon>Bacteria</taxon>
        <taxon>Bacillati</taxon>
        <taxon>Bacillota</taxon>
        <taxon>Clostridia</taxon>
        <taxon>Peptostreptococcales</taxon>
        <taxon>Peptostreptococcaceae</taxon>
        <taxon>Peptacetobacter</taxon>
    </lineage>
</organism>
<dbReference type="Gene3D" id="3.90.550.10">
    <property type="entry name" value="Spore Coat Polysaccharide Biosynthesis Protein SpsA, Chain A"/>
    <property type="match status" value="1"/>
</dbReference>
<dbReference type="InterPro" id="IPR029044">
    <property type="entry name" value="Nucleotide-diphossugar_trans"/>
</dbReference>
<evidence type="ECO:0000313" key="6">
    <source>
        <dbReference type="EMBL" id="TQQ85547.1"/>
    </source>
</evidence>
<dbReference type="EMBL" id="SGJB01000002">
    <property type="protein sequence ID" value="TQQ85547.1"/>
    <property type="molecule type" value="Genomic_DNA"/>
</dbReference>
<dbReference type="AlphaFoldDB" id="A0A544QXS9"/>
<dbReference type="Pfam" id="PF00535">
    <property type="entry name" value="Glycos_transf_2"/>
    <property type="match status" value="1"/>
</dbReference>
<evidence type="ECO:0000256" key="2">
    <source>
        <dbReference type="ARBA" id="ARBA00022676"/>
    </source>
</evidence>
<gene>
    <name evidence="6" type="ORF">EXD82_02030</name>
</gene>
<dbReference type="PANTHER" id="PTHR43630:SF1">
    <property type="entry name" value="POLY-BETA-1,6-N-ACETYL-D-GLUCOSAMINE SYNTHASE"/>
    <property type="match status" value="1"/>
</dbReference>
<dbReference type="OrthoDB" id="9768769at2"/>
<sequence>MNLIIKIAMYVSTIIFIYFFVIVISYCAIIVNAFFRLKTDMKVVNSNIDLESESLSAVSILVPAYNESETIIDSITSLTRLDYDEYEIIVVNDGSSDDTCEKVVSHFGLSKLPITYNHQLECEEIRRIYTDLNSNKITVIDKENGGKADSLNAAINISRYPYICCIDADCILEENALKKISRHFARRKETIAIGGMVKAANGCVISDGKVIEKRLPKKFIEKVQVLEYLRAFLTNRFTWNDNNSTLIISGAFGMFKKDAVIISGGYKKGLGEDMELVVRMQEYYRDNGIKYYIGMASDAVCWTQLPSSYRDLRTQRKRWHKGLIESLWKHRQMLLNPRYGKIGMLSFPQQFFVEMCGPVIEGFGYIIFILLLLYYDLTYMVALVFIMAYLYGVFQTLFAVIFEKLTYDEYTTRKNTVSLIAVCFLEPIIYRPFTVFWRIEAFLGARRKKKGWGNIKRQKF</sequence>
<dbReference type="PANTHER" id="PTHR43630">
    <property type="entry name" value="POLY-BETA-1,6-N-ACETYL-D-GLUCOSAMINE SYNTHASE"/>
    <property type="match status" value="1"/>
</dbReference>
<feature type="transmembrane region" description="Helical" evidence="4">
    <location>
        <begin position="15"/>
        <end position="35"/>
    </location>
</feature>
<dbReference type="GO" id="GO:0016757">
    <property type="term" value="F:glycosyltransferase activity"/>
    <property type="evidence" value="ECO:0007669"/>
    <property type="project" value="UniProtKB-KW"/>
</dbReference>
<keyword evidence="4" id="KW-0472">Membrane</keyword>
<comment type="similarity">
    <text evidence="1">Belongs to the glycosyltransferase 2 family.</text>
</comment>
<keyword evidence="4" id="KW-0812">Transmembrane</keyword>
<evidence type="ECO:0000259" key="5">
    <source>
        <dbReference type="Pfam" id="PF00535"/>
    </source>
</evidence>
<reference evidence="6 7" key="1">
    <citation type="submission" date="2019-02" db="EMBL/GenBank/DDBJ databases">
        <title>Peptostreptococcaceae bacterium ZHW00191 nov., a new bacterium isolated from the human gut.</title>
        <authorList>
            <person name="Zhou H.-W."/>
            <person name="Chen X.-J."/>
        </authorList>
    </citation>
    <scope>NUCLEOTIDE SEQUENCE [LARGE SCALE GENOMIC DNA]</scope>
    <source>
        <strain evidence="6 7">ZHW00191</strain>
    </source>
</reference>
<protein>
    <submittedName>
        <fullName evidence="6">Glycosyltransferase family 2 protein</fullName>
    </submittedName>
</protein>
<proteinExistence type="inferred from homology"/>
<name>A0A544QXS9_9FIRM</name>
<keyword evidence="2" id="KW-0328">Glycosyltransferase</keyword>
<feature type="domain" description="Glycosyltransferase 2-like" evidence="5">
    <location>
        <begin position="59"/>
        <end position="200"/>
    </location>
</feature>
<dbReference type="RefSeq" id="WP_142535251.1">
    <property type="nucleotide sequence ID" value="NZ_SGJB01000002.1"/>
</dbReference>
<dbReference type="CDD" id="cd06423">
    <property type="entry name" value="CESA_like"/>
    <property type="match status" value="1"/>
</dbReference>
<keyword evidence="3 6" id="KW-0808">Transferase</keyword>
<dbReference type="InterPro" id="IPR001173">
    <property type="entry name" value="Glyco_trans_2-like"/>
</dbReference>
<evidence type="ECO:0000256" key="3">
    <source>
        <dbReference type="ARBA" id="ARBA00022679"/>
    </source>
</evidence>
<evidence type="ECO:0000256" key="4">
    <source>
        <dbReference type="SAM" id="Phobius"/>
    </source>
</evidence>
<dbReference type="Proteomes" id="UP000317863">
    <property type="component" value="Unassembled WGS sequence"/>
</dbReference>
<feature type="transmembrane region" description="Helical" evidence="4">
    <location>
        <begin position="381"/>
        <end position="402"/>
    </location>
</feature>
<evidence type="ECO:0000313" key="7">
    <source>
        <dbReference type="Proteomes" id="UP000317863"/>
    </source>
</evidence>
<comment type="caution">
    <text evidence="6">The sequence shown here is derived from an EMBL/GenBank/DDBJ whole genome shotgun (WGS) entry which is preliminary data.</text>
</comment>
<accession>A0A544QXS9</accession>
<feature type="transmembrane region" description="Helical" evidence="4">
    <location>
        <begin position="351"/>
        <end position="375"/>
    </location>
</feature>
<dbReference type="SUPFAM" id="SSF53448">
    <property type="entry name" value="Nucleotide-diphospho-sugar transferases"/>
    <property type="match status" value="1"/>
</dbReference>
<keyword evidence="4" id="KW-1133">Transmembrane helix</keyword>